<name>F4YXL3_9CAUD</name>
<sequence>MSSDKYPIKGRETSDTDCLAALVAWKANGKRYAKAAKAMGLHRDTVSKRVKLALKRNLDQRYLDEVVPPGFEILRENHQLDKSGKIRFSSIRTKSQETRDFEMPPAWATEKSTVQVDGEGNLLQQWLRIKPEAHQAMSVLDALSSLAPQLVGDFEAPNRSYDPEGVAEQCLTLRPLPDLHLGMYAWGRETGEAWDLRRAMACFKDTMVEVDRFTPKSKVGVILGGGDLIHADNKNNQTDRSKNALDVDTRFSKVTEEAMKLLVFQVELSRQKHEQTVVRILPGNHDELFASAAAWYLPCLVSQPGRRAH</sequence>
<dbReference type="RefSeq" id="YP_004421772.1">
    <property type="nucleotide sequence ID" value="NC_015466.1"/>
</dbReference>
<gene>
    <name evidence="1" type="ORF">RDJLphi1_gp04</name>
</gene>
<evidence type="ECO:0000313" key="2">
    <source>
        <dbReference type="Proteomes" id="UP000008742"/>
    </source>
</evidence>
<keyword evidence="2" id="KW-1185">Reference proteome</keyword>
<dbReference type="GeneID" id="10511741"/>
<proteinExistence type="predicted"/>
<reference evidence="1 2" key="1">
    <citation type="journal article" date="2009" name="Appl. Environ. Microbiol.">
        <title>Roseophage RDJL Phi1, infecting the aerobic anoxygenic phototrophic bacterium Roseobacter denitrificans OCh114.</title>
        <authorList>
            <person name="Zhang Y."/>
            <person name="Jiao N."/>
        </authorList>
    </citation>
    <scope>NUCLEOTIDE SEQUENCE [LARGE SCALE GENOMIC DNA]</scope>
</reference>
<organism evidence="1 2">
    <name type="scientific">Roseobacter phage RDJL Phi 1</name>
    <dbReference type="NCBI Taxonomy" id="562742"/>
    <lineage>
        <taxon>Viruses</taxon>
        <taxon>Duplodnaviria</taxon>
        <taxon>Heunggongvirae</taxon>
        <taxon>Uroviricota</taxon>
        <taxon>Caudoviricetes</taxon>
        <taxon>Xiamenvirus</taxon>
        <taxon>Xiamenvirus RDJL1</taxon>
    </lineage>
</organism>
<evidence type="ECO:0000313" key="1">
    <source>
        <dbReference type="EMBL" id="ADK73405.1"/>
    </source>
</evidence>
<accession>F4YXL3</accession>
<dbReference type="KEGG" id="vg:10511741"/>
<reference evidence="1 2" key="2">
    <citation type="journal article" date="2011" name="Virol. J.">
        <title>Complete genome sequence of a marine roseophage provides evidence into the evolution of gene transfer agents in alphaproteobacteria.</title>
        <authorList>
            <person name="Huang S."/>
            <person name="Zhang Y."/>
            <person name="Chen F."/>
            <person name="Jiao N."/>
        </authorList>
    </citation>
    <scope>NUCLEOTIDE SEQUENCE [LARGE SCALE GENOMIC DNA]</scope>
</reference>
<dbReference type="EMBL" id="HM151342">
    <property type="protein sequence ID" value="ADK73405.1"/>
    <property type="molecule type" value="Genomic_DNA"/>
</dbReference>
<dbReference type="Proteomes" id="UP000008742">
    <property type="component" value="Segment"/>
</dbReference>
<protein>
    <submittedName>
        <fullName evidence="1">Uncharacterized protein</fullName>
    </submittedName>
</protein>
<dbReference type="OrthoDB" id="3708at10239"/>